<protein>
    <submittedName>
        <fullName evidence="1">Uncharacterized protein</fullName>
    </submittedName>
</protein>
<evidence type="ECO:0000313" key="2">
    <source>
        <dbReference type="Proteomes" id="UP000799421"/>
    </source>
</evidence>
<organism evidence="1 2">
    <name type="scientific">Piedraia hortae CBS 480.64</name>
    <dbReference type="NCBI Taxonomy" id="1314780"/>
    <lineage>
        <taxon>Eukaryota</taxon>
        <taxon>Fungi</taxon>
        <taxon>Dikarya</taxon>
        <taxon>Ascomycota</taxon>
        <taxon>Pezizomycotina</taxon>
        <taxon>Dothideomycetes</taxon>
        <taxon>Dothideomycetidae</taxon>
        <taxon>Capnodiales</taxon>
        <taxon>Piedraiaceae</taxon>
        <taxon>Piedraia</taxon>
    </lineage>
</organism>
<dbReference type="EMBL" id="MU005961">
    <property type="protein sequence ID" value="KAF2863480.1"/>
    <property type="molecule type" value="Genomic_DNA"/>
</dbReference>
<gene>
    <name evidence="1" type="ORF">K470DRAFT_289276</name>
</gene>
<accession>A0A6A7C7R9</accession>
<name>A0A6A7C7R9_9PEZI</name>
<dbReference type="AlphaFoldDB" id="A0A6A7C7R9"/>
<keyword evidence="2" id="KW-1185">Reference proteome</keyword>
<proteinExistence type="predicted"/>
<dbReference type="Proteomes" id="UP000799421">
    <property type="component" value="Unassembled WGS sequence"/>
</dbReference>
<evidence type="ECO:0000313" key="1">
    <source>
        <dbReference type="EMBL" id="KAF2863480.1"/>
    </source>
</evidence>
<sequence>MIGAIKEDLARPQQGVVTFIPERPAKRLFTEDIVMRQWSQAAEQSLVSTRWRDLITFGTLRVSSVTRAWDQDSSPQGKAKADKAVIKLPLTPMYKIHGFGPHKNFPYEDWHCSLLGSGGVGKALLLVLVSFYASKGRLSEVRQLLHLWCTAARLTKLHWATHIENLGSWSNVVEMCSKDMIRTWAELCGLSEIQGKTKLHMSCHVALSARRFGPPLSAIIETQECDDKNWHENAGHTNCHTLPLQTARKYAITAGHVHIAPGS</sequence>
<dbReference type="OrthoDB" id="2246127at2759"/>
<reference evidence="1" key="1">
    <citation type="journal article" date="2020" name="Stud. Mycol.">
        <title>101 Dothideomycetes genomes: a test case for predicting lifestyles and emergence of pathogens.</title>
        <authorList>
            <person name="Haridas S."/>
            <person name="Albert R."/>
            <person name="Binder M."/>
            <person name="Bloem J."/>
            <person name="Labutti K."/>
            <person name="Salamov A."/>
            <person name="Andreopoulos B."/>
            <person name="Baker S."/>
            <person name="Barry K."/>
            <person name="Bills G."/>
            <person name="Bluhm B."/>
            <person name="Cannon C."/>
            <person name="Castanera R."/>
            <person name="Culley D."/>
            <person name="Daum C."/>
            <person name="Ezra D."/>
            <person name="Gonzalez J."/>
            <person name="Henrissat B."/>
            <person name="Kuo A."/>
            <person name="Liang C."/>
            <person name="Lipzen A."/>
            <person name="Lutzoni F."/>
            <person name="Magnuson J."/>
            <person name="Mondo S."/>
            <person name="Nolan M."/>
            <person name="Ohm R."/>
            <person name="Pangilinan J."/>
            <person name="Park H.-J."/>
            <person name="Ramirez L."/>
            <person name="Alfaro M."/>
            <person name="Sun H."/>
            <person name="Tritt A."/>
            <person name="Yoshinaga Y."/>
            <person name="Zwiers L.-H."/>
            <person name="Turgeon B."/>
            <person name="Goodwin S."/>
            <person name="Spatafora J."/>
            <person name="Crous P."/>
            <person name="Grigoriev I."/>
        </authorList>
    </citation>
    <scope>NUCLEOTIDE SEQUENCE</scope>
    <source>
        <strain evidence="1">CBS 480.64</strain>
    </source>
</reference>